<evidence type="ECO:0000313" key="5">
    <source>
        <dbReference type="EMBL" id="CAK5268525.1"/>
    </source>
</evidence>
<dbReference type="AlphaFoldDB" id="A0AAD2JY88"/>
<comment type="caution">
    <text evidence="5">The sequence shown here is derived from an EMBL/GenBank/DDBJ whole genome shotgun (WGS) entry which is preliminary data.</text>
</comment>
<dbReference type="GO" id="GO:0005975">
    <property type="term" value="P:carbohydrate metabolic process"/>
    <property type="evidence" value="ECO:0007669"/>
    <property type="project" value="TreeGrafter"/>
</dbReference>
<gene>
    <name evidence="5" type="ORF">MYCIT1_LOCUS11760</name>
</gene>
<evidence type="ECO:0000256" key="2">
    <source>
        <dbReference type="ARBA" id="ARBA00022946"/>
    </source>
</evidence>
<sequence>MWITKMGLQDIKETSTSVSTHFLMADHSEMFLVEAIENRIPDRAALAAKLLIQHREVIVGEVSVQNIMHGMRGLASILWEVSETSALGVKYHGKTIQELSEELPKWPGSTEMSPEAVTWFLYTARVPSESQLKAFAADIASRKLSSAAEAFCDALPRTIPSESQIIMVLAFLSGSSQFSAALAKGVRKEDIWKHTLEDALDFMAMFPAIVARVYTNIHGIERQGTLSDADLAQNFARQIGRGEDTDFIEFIRLSWSLFQDHGANVSAHAMRLVGSAWADTPLAIASGLIGGTGPLHAKAISDSMNFNLGMLSALGPDASKAEITAYARKHLLAGKIIPGYGHALLRVVDPRLVIMERFLDNHPSADPKARPFLHLIRLASTVVPDLLKGRATNPHPNADALSGSILFAYGMKADFLLSFFACSRVMGSLAQQVWDRALGLAMERPLSVTMDELLLKVQSPKQDVVARTSPTTALMLSFTGNYVFVVRRWVKLWLWKTRMVMGR</sequence>
<dbReference type="PRINTS" id="PR00143">
    <property type="entry name" value="CITRTSNTHASE"/>
</dbReference>
<dbReference type="Pfam" id="PF00285">
    <property type="entry name" value="Citrate_synt"/>
    <property type="match status" value="1"/>
</dbReference>
<evidence type="ECO:0000313" key="6">
    <source>
        <dbReference type="Proteomes" id="UP001295794"/>
    </source>
</evidence>
<dbReference type="GO" id="GO:0046912">
    <property type="term" value="F:acyltransferase activity, acyl groups converted into alkyl on transfer"/>
    <property type="evidence" value="ECO:0007669"/>
    <property type="project" value="InterPro"/>
</dbReference>
<dbReference type="SUPFAM" id="SSF48256">
    <property type="entry name" value="Citrate synthase"/>
    <property type="match status" value="1"/>
</dbReference>
<dbReference type="GO" id="GO:0006099">
    <property type="term" value="P:tricarboxylic acid cycle"/>
    <property type="evidence" value="ECO:0007669"/>
    <property type="project" value="TreeGrafter"/>
</dbReference>
<dbReference type="PANTHER" id="PTHR11739:SF15">
    <property type="entry name" value="CITRATE SYNTHASE 3, MITOCHONDRIAL"/>
    <property type="match status" value="1"/>
</dbReference>
<dbReference type="Proteomes" id="UP001295794">
    <property type="component" value="Unassembled WGS sequence"/>
</dbReference>
<dbReference type="Gene3D" id="1.10.580.10">
    <property type="entry name" value="Citrate Synthase, domain 1"/>
    <property type="match status" value="1"/>
</dbReference>
<reference evidence="5" key="1">
    <citation type="submission" date="2023-11" db="EMBL/GenBank/DDBJ databases">
        <authorList>
            <person name="De Vega J J."/>
            <person name="De Vega J J."/>
        </authorList>
    </citation>
    <scope>NUCLEOTIDE SEQUENCE</scope>
</reference>
<dbReference type="InterPro" id="IPR036969">
    <property type="entry name" value="Citrate_synthase_sf"/>
</dbReference>
<dbReference type="InterPro" id="IPR016142">
    <property type="entry name" value="Citrate_synth-like_lrg_a-sub"/>
</dbReference>
<keyword evidence="4" id="KW-0808">Transferase</keyword>
<evidence type="ECO:0000256" key="3">
    <source>
        <dbReference type="ARBA" id="ARBA00023128"/>
    </source>
</evidence>
<dbReference type="InterPro" id="IPR002020">
    <property type="entry name" value="Citrate_synthase"/>
</dbReference>
<dbReference type="GO" id="GO:0005759">
    <property type="term" value="C:mitochondrial matrix"/>
    <property type="evidence" value="ECO:0007669"/>
    <property type="project" value="TreeGrafter"/>
</dbReference>
<accession>A0AAD2JY88</accession>
<comment type="similarity">
    <text evidence="4">Belongs to the citrate synthase family.</text>
</comment>
<evidence type="ECO:0000256" key="1">
    <source>
        <dbReference type="ARBA" id="ARBA00004173"/>
    </source>
</evidence>
<comment type="subcellular location">
    <subcellularLocation>
        <location evidence="1">Mitochondrion</location>
    </subcellularLocation>
</comment>
<keyword evidence="2" id="KW-0809">Transit peptide</keyword>
<name>A0AAD2JY88_9AGAR</name>
<dbReference type="EMBL" id="CAVNYO010000138">
    <property type="protein sequence ID" value="CAK5268525.1"/>
    <property type="molecule type" value="Genomic_DNA"/>
</dbReference>
<dbReference type="InterPro" id="IPR016143">
    <property type="entry name" value="Citrate_synth-like_sm_a-sub"/>
</dbReference>
<protein>
    <recommendedName>
        <fullName evidence="4">Citrate synthase</fullName>
    </recommendedName>
</protein>
<proteinExistence type="inferred from homology"/>
<dbReference type="Gene3D" id="1.10.230.10">
    <property type="entry name" value="Cytochrome P450-Terp, domain 2"/>
    <property type="match status" value="1"/>
</dbReference>
<dbReference type="PANTHER" id="PTHR11739">
    <property type="entry name" value="CITRATE SYNTHASE"/>
    <property type="match status" value="1"/>
</dbReference>
<organism evidence="5 6">
    <name type="scientific">Mycena citricolor</name>
    <dbReference type="NCBI Taxonomy" id="2018698"/>
    <lineage>
        <taxon>Eukaryota</taxon>
        <taxon>Fungi</taxon>
        <taxon>Dikarya</taxon>
        <taxon>Basidiomycota</taxon>
        <taxon>Agaricomycotina</taxon>
        <taxon>Agaricomycetes</taxon>
        <taxon>Agaricomycetidae</taxon>
        <taxon>Agaricales</taxon>
        <taxon>Marasmiineae</taxon>
        <taxon>Mycenaceae</taxon>
        <taxon>Mycena</taxon>
    </lineage>
</organism>
<keyword evidence="3" id="KW-0496">Mitochondrion</keyword>
<keyword evidence="6" id="KW-1185">Reference proteome</keyword>
<evidence type="ECO:0000256" key="4">
    <source>
        <dbReference type="RuleBase" id="RU000441"/>
    </source>
</evidence>